<feature type="binding site" evidence="1">
    <location>
        <position position="16"/>
    </location>
    <ligand>
        <name>Zn(2+)</name>
        <dbReference type="ChEBI" id="CHEBI:29105"/>
    </ligand>
</feature>
<dbReference type="EC" id="3.2.2.20" evidence="2"/>
<dbReference type="GO" id="GO:0046872">
    <property type="term" value="F:metal ion binding"/>
    <property type="evidence" value="ECO:0007669"/>
    <property type="project" value="UniProtKB-KW"/>
</dbReference>
<dbReference type="Pfam" id="PF03352">
    <property type="entry name" value="Adenine_glyco"/>
    <property type="match status" value="1"/>
</dbReference>
<dbReference type="PANTHER" id="PTHR30037:SF4">
    <property type="entry name" value="DNA-3-METHYLADENINE GLYCOSYLASE I"/>
    <property type="match status" value="1"/>
</dbReference>
<dbReference type="InterPro" id="IPR052891">
    <property type="entry name" value="DNA-3mA_glycosylase"/>
</dbReference>
<dbReference type="Gene3D" id="1.10.340.30">
    <property type="entry name" value="Hypothetical protein, domain 2"/>
    <property type="match status" value="1"/>
</dbReference>
<dbReference type="RefSeq" id="WP_004857456.1">
    <property type="nucleotide sequence ID" value="NZ_CACVBH010000025.1"/>
</dbReference>
<dbReference type="GO" id="GO:0008725">
    <property type="term" value="F:DNA-3-methyladenine glycosylase activity"/>
    <property type="evidence" value="ECO:0007669"/>
    <property type="project" value="UniProtKB-EC"/>
</dbReference>
<keyword evidence="1" id="KW-0862">Zinc</keyword>
<dbReference type="EMBL" id="UFTF01000001">
    <property type="protein sequence ID" value="SUV45292.1"/>
    <property type="molecule type" value="Genomic_DNA"/>
</dbReference>
<dbReference type="SUPFAM" id="SSF48150">
    <property type="entry name" value="DNA-glycosylase"/>
    <property type="match status" value="1"/>
</dbReference>
<dbReference type="InterPro" id="IPR011257">
    <property type="entry name" value="DNA_glycosylase"/>
</dbReference>
<gene>
    <name evidence="2" type="primary">tag</name>
    <name evidence="2" type="ORF">NCTC12862_01018</name>
</gene>
<dbReference type="Proteomes" id="UP000254950">
    <property type="component" value="Unassembled WGS sequence"/>
</dbReference>
<feature type="binding site" evidence="1">
    <location>
        <position position="189"/>
    </location>
    <ligand>
        <name>Zn(2+)</name>
        <dbReference type="ChEBI" id="CHEBI:29105"/>
    </ligand>
</feature>
<feature type="binding site" evidence="1">
    <location>
        <position position="29"/>
    </location>
    <ligand>
        <name>Zn(2+)</name>
        <dbReference type="ChEBI" id="CHEBI:29105"/>
    </ligand>
</feature>
<keyword evidence="1" id="KW-0479">Metal-binding</keyword>
<accession>A0A380ZG76</accession>
<dbReference type="PANTHER" id="PTHR30037">
    <property type="entry name" value="DNA-3-METHYLADENINE GLYCOSYLASE 1"/>
    <property type="match status" value="1"/>
</dbReference>
<dbReference type="InterPro" id="IPR005019">
    <property type="entry name" value="Adenine_glyco"/>
</dbReference>
<protein>
    <submittedName>
        <fullName evidence="2">DNA-3-methyladenine glycosylase 1</fullName>
        <ecNumber evidence="2">3.2.2.20</ecNumber>
    </submittedName>
</protein>
<dbReference type="GO" id="GO:0006284">
    <property type="term" value="P:base-excision repair"/>
    <property type="evidence" value="ECO:0007669"/>
    <property type="project" value="InterPro"/>
</dbReference>
<sequence>MLEEGLLMGRDGKVRCSWAGTDPLYCAYHDKEWGKPVFEECRLFEKICLEGFQAGLSWFTILKKRSSFREAFDHFDFEKIAHYDEVKVQILMHNKGIVRHQGKIRSVLNNALRAQEIIAERGSLSQYFWSFQPPRSERYDKVDFRTLLANPITPASLRLSTDLKKRGWTFVGPTTCYAFMQATGIVNDHLEGCFCR</sequence>
<keyword evidence="2" id="KW-0378">Hydrolase</keyword>
<feature type="binding site" evidence="1">
    <location>
        <position position="193"/>
    </location>
    <ligand>
        <name>Zn(2+)</name>
        <dbReference type="ChEBI" id="CHEBI:29105"/>
    </ligand>
</feature>
<dbReference type="OrthoDB" id="9807664at2"/>
<name>A0A380ZG76_BARDO</name>
<evidence type="ECO:0000313" key="2">
    <source>
        <dbReference type="EMBL" id="SUV45292.1"/>
    </source>
</evidence>
<evidence type="ECO:0000256" key="1">
    <source>
        <dbReference type="PIRSR" id="PIRSR605019-1"/>
    </source>
</evidence>
<evidence type="ECO:0000313" key="3">
    <source>
        <dbReference type="Proteomes" id="UP000254950"/>
    </source>
</evidence>
<organism evidence="2 3">
    <name type="scientific">Bartonella doshiae</name>
    <dbReference type="NCBI Taxonomy" id="33044"/>
    <lineage>
        <taxon>Bacteria</taxon>
        <taxon>Pseudomonadati</taxon>
        <taxon>Pseudomonadota</taxon>
        <taxon>Alphaproteobacteria</taxon>
        <taxon>Hyphomicrobiales</taxon>
        <taxon>Bartonellaceae</taxon>
        <taxon>Bartonella</taxon>
    </lineage>
</organism>
<reference evidence="2 3" key="1">
    <citation type="submission" date="2018-06" db="EMBL/GenBank/DDBJ databases">
        <authorList>
            <consortium name="Pathogen Informatics"/>
            <person name="Doyle S."/>
        </authorList>
    </citation>
    <scope>NUCLEOTIDE SEQUENCE [LARGE SCALE GENOMIC DNA]</scope>
    <source>
        <strain evidence="2 3">NCTC12862</strain>
    </source>
</reference>
<proteinExistence type="predicted"/>
<keyword evidence="2" id="KW-0326">Glycosidase</keyword>
<dbReference type="AlphaFoldDB" id="A0A380ZG76"/>